<comment type="caution">
    <text evidence="3">The sequence shown here is derived from an EMBL/GenBank/DDBJ whole genome shotgun (WGS) entry which is preliminary data.</text>
</comment>
<keyword evidence="2" id="KW-1133">Transmembrane helix</keyword>
<feature type="compositionally biased region" description="Basic and acidic residues" evidence="1">
    <location>
        <begin position="98"/>
        <end position="109"/>
    </location>
</feature>
<keyword evidence="2" id="KW-0812">Transmembrane</keyword>
<evidence type="ECO:0000256" key="1">
    <source>
        <dbReference type="SAM" id="MobiDB-lite"/>
    </source>
</evidence>
<reference evidence="3 4" key="1">
    <citation type="submission" date="2023-06" db="EMBL/GenBank/DDBJ databases">
        <title>Sporosarcina sp. nov., isolated from Korean traditional fermented seafood 'Jeotgal'.</title>
        <authorList>
            <person name="Yang A.-I."/>
            <person name="Shin N.-R."/>
        </authorList>
    </citation>
    <scope>NUCLEOTIDE SEQUENCE [LARGE SCALE GENOMIC DNA]</scope>
    <source>
        <strain evidence="3 4">KCTC3840</strain>
    </source>
</reference>
<proteinExistence type="predicted"/>
<evidence type="ECO:0000256" key="2">
    <source>
        <dbReference type="SAM" id="Phobius"/>
    </source>
</evidence>
<name>A0ABU4FWT1_9BACL</name>
<evidence type="ECO:0000313" key="3">
    <source>
        <dbReference type="EMBL" id="MDW0109106.1"/>
    </source>
</evidence>
<accession>A0ABU4FWT1</accession>
<protein>
    <submittedName>
        <fullName evidence="3">Uncharacterized protein</fullName>
    </submittedName>
</protein>
<feature type="compositionally biased region" description="Basic and acidic residues" evidence="1">
    <location>
        <begin position="1"/>
        <end position="14"/>
    </location>
</feature>
<dbReference type="RefSeq" id="WP_317934502.1">
    <property type="nucleotide sequence ID" value="NZ_JAUBDH010000002.1"/>
</dbReference>
<organism evidence="3 4">
    <name type="scientific">Sporosarcina aquimarina</name>
    <dbReference type="NCBI Taxonomy" id="114975"/>
    <lineage>
        <taxon>Bacteria</taxon>
        <taxon>Bacillati</taxon>
        <taxon>Bacillota</taxon>
        <taxon>Bacilli</taxon>
        <taxon>Bacillales</taxon>
        <taxon>Caryophanaceae</taxon>
        <taxon>Sporosarcina</taxon>
    </lineage>
</organism>
<dbReference type="EMBL" id="JAUBDH010000002">
    <property type="protein sequence ID" value="MDW0109106.1"/>
    <property type="molecule type" value="Genomic_DNA"/>
</dbReference>
<feature type="region of interest" description="Disordered" evidence="1">
    <location>
        <begin position="77"/>
        <end position="120"/>
    </location>
</feature>
<feature type="compositionally biased region" description="Polar residues" evidence="1">
    <location>
        <begin position="77"/>
        <end position="97"/>
    </location>
</feature>
<evidence type="ECO:0000313" key="4">
    <source>
        <dbReference type="Proteomes" id="UP001280629"/>
    </source>
</evidence>
<sequence length="401" mass="45053">MDQKDNNDKLEELLRSMPKQADYRSKEEILERLKQDDRNFERRVQSRKKKIRWIPGIVAAAALLLLAILIPSLMNSGSPGYQSAEQAESETTSQDKAQTAEDRSADNELSKAPASESARFMKDTPQYAAYPIDVQDSKVLHLGLQDAQAVSIPISIMLTKDQLDEKGLTESSTDLELYNAFSEEIDESALGFEQLHPLDATFEEQGDELKVYLNVSHKYDQSSATQEVFFHSLFQTFPMYKTIAILDTSGKPAVFDQIGTLETLHIDGYETQTPYYIYKQESGKEFLSPNFMQPADSFKSALSEMKKKPNDLFEPIIPKGLEFTVSSTDDVATVEFKNKLNLDSMDMKETSQLIDGLALTAASFGIQVQLTNIEPLDWNGLDFREHLPVPIGANPMPLIVQ</sequence>
<keyword evidence="4" id="KW-1185">Reference proteome</keyword>
<feature type="region of interest" description="Disordered" evidence="1">
    <location>
        <begin position="1"/>
        <end position="25"/>
    </location>
</feature>
<dbReference type="Proteomes" id="UP001280629">
    <property type="component" value="Unassembled WGS sequence"/>
</dbReference>
<feature type="transmembrane region" description="Helical" evidence="2">
    <location>
        <begin position="53"/>
        <end position="74"/>
    </location>
</feature>
<gene>
    <name evidence="3" type="ORF">QT716_03465</name>
</gene>
<keyword evidence="2" id="KW-0472">Membrane</keyword>